<dbReference type="STRING" id="1618477.UR54_C0025G0006"/>
<dbReference type="Proteomes" id="UP000034688">
    <property type="component" value="Unassembled WGS sequence"/>
</dbReference>
<dbReference type="PANTHER" id="PTHR15394:SF3">
    <property type="entry name" value="SERINE HYDROLASE RBBP9"/>
    <property type="match status" value="1"/>
</dbReference>
<reference evidence="1 2" key="1">
    <citation type="journal article" date="2015" name="Nature">
        <title>rRNA introns, odd ribosomes, and small enigmatic genomes across a large radiation of phyla.</title>
        <authorList>
            <person name="Brown C.T."/>
            <person name="Hug L.A."/>
            <person name="Thomas B.C."/>
            <person name="Sharon I."/>
            <person name="Castelle C.J."/>
            <person name="Singh A."/>
            <person name="Wilkins M.J."/>
            <person name="Williams K.H."/>
            <person name="Banfield J.F."/>
        </authorList>
    </citation>
    <scope>NUCLEOTIDE SEQUENCE [LARGE SCALE GENOMIC DNA]</scope>
</reference>
<dbReference type="PANTHER" id="PTHR15394">
    <property type="entry name" value="SERINE HYDROLASE RBBP9"/>
    <property type="match status" value="1"/>
</dbReference>
<dbReference type="InterPro" id="IPR029058">
    <property type="entry name" value="AB_hydrolase_fold"/>
</dbReference>
<dbReference type="SUPFAM" id="SSF53474">
    <property type="entry name" value="alpha/beta-Hydrolases"/>
    <property type="match status" value="1"/>
</dbReference>
<evidence type="ECO:0000313" key="1">
    <source>
        <dbReference type="EMBL" id="KKP59699.1"/>
    </source>
</evidence>
<proteinExistence type="predicted"/>
<evidence type="ECO:0000313" key="2">
    <source>
        <dbReference type="Proteomes" id="UP000034688"/>
    </source>
</evidence>
<dbReference type="GO" id="GO:0016787">
    <property type="term" value="F:hydrolase activity"/>
    <property type="evidence" value="ECO:0007669"/>
    <property type="project" value="InterPro"/>
</dbReference>
<dbReference type="Pfam" id="PF06821">
    <property type="entry name" value="Ser_hydrolase"/>
    <property type="match status" value="1"/>
</dbReference>
<evidence type="ECO:0008006" key="3">
    <source>
        <dbReference type="Google" id="ProtNLM"/>
    </source>
</evidence>
<dbReference type="AlphaFoldDB" id="A0A0G0AS26"/>
<dbReference type="Gene3D" id="3.40.50.1820">
    <property type="entry name" value="alpha/beta hydrolase"/>
    <property type="match status" value="1"/>
</dbReference>
<dbReference type="InterPro" id="IPR010662">
    <property type="entry name" value="RBBP9/YdeN"/>
</dbReference>
<dbReference type="PATRIC" id="fig|1618477.3.peg.400"/>
<accession>A0A0G0AS26</accession>
<protein>
    <recommendedName>
        <fullName evidence="3">YdeN-like protein</fullName>
    </recommendedName>
</protein>
<comment type="caution">
    <text evidence="1">The sequence shown here is derived from an EMBL/GenBank/DDBJ whole genome shotgun (WGS) entry which is preliminary data.</text>
</comment>
<gene>
    <name evidence="1" type="ORF">UR54_C0025G0006</name>
</gene>
<name>A0A0G0AS26_9BACT</name>
<organism evidence="1 2">
    <name type="scientific">Candidatus Roizmanbacteria bacterium GW2011_GWA2_34_18</name>
    <dbReference type="NCBI Taxonomy" id="1618477"/>
    <lineage>
        <taxon>Bacteria</taxon>
        <taxon>Candidatus Roizmaniibacteriota</taxon>
    </lineage>
</organism>
<sequence>MRNVFIIHGSNGSPQENWFPWLKKELEKLGHQVFVPQFPIPKVPTPGGHKLFEWTKTSDGYKQYINGDTIFVAHSRGCIFTYHYLAKNKSSILATFLIAPWINYIWYPNYKKIDSFHEVPFNWEKTRQGSRYFEVYQSTNDETPVSEGKEIAKNLNAKLIVVKNAGHFNVASDKKFVKFPLLLKNIKDFIKKNS</sequence>
<dbReference type="EMBL" id="LBPP01000025">
    <property type="protein sequence ID" value="KKP59699.1"/>
    <property type="molecule type" value="Genomic_DNA"/>
</dbReference>